<feature type="binding site" evidence="13 14">
    <location>
        <position position="139"/>
    </location>
    <ligand>
        <name>[2Fe-2S] cluster</name>
        <dbReference type="ChEBI" id="CHEBI:190135"/>
    </ligand>
</feature>
<dbReference type="InterPro" id="IPR007197">
    <property type="entry name" value="rSAM"/>
</dbReference>
<dbReference type="GO" id="GO:0009102">
    <property type="term" value="P:biotin biosynthetic process"/>
    <property type="evidence" value="ECO:0007669"/>
    <property type="project" value="UniProtKB-UniRule"/>
</dbReference>
<evidence type="ECO:0000256" key="5">
    <source>
        <dbReference type="ARBA" id="ARBA00022679"/>
    </source>
</evidence>
<feature type="binding site" evidence="13 14">
    <location>
        <position position="269"/>
    </location>
    <ligand>
        <name>[2Fe-2S] cluster</name>
        <dbReference type="ChEBI" id="CHEBI:190135"/>
    </ligand>
</feature>
<keyword evidence="7 13" id="KW-0001">2Fe-2S</keyword>
<evidence type="ECO:0000256" key="9">
    <source>
        <dbReference type="ARBA" id="ARBA00022756"/>
    </source>
</evidence>
<sequence>MKNMTYNPEEIVSRGGISAGEAVIMSKTLPTGELLGLAAEVMRLACPPVFDTCSIVNAKSGRCPEDCKWCAQSAHWHTGAEEYPLLSPKTLLEAAQRCKSQGIGRFSIVTSGRRLKKDEVAHVCEAAELIERECGIYLCLSAGLLDKEDFVRLRKAGVRRCHCNLETAPSFFPSLCTTHGQSQKIKALDDAREAGLEVCSGGIIGMGETMEQRIELASVLKSLGVESVPVNILSPIRGTALESRSLIGEDEILRTISVFRIMMPSARLRFAGGRARLSEETLMKAFRSAVNAAIIGDMLTTVGADVSTDMARIKTAGYTL</sequence>
<dbReference type="CDD" id="cd01335">
    <property type="entry name" value="Radical_SAM"/>
    <property type="match status" value="1"/>
</dbReference>
<dbReference type="GO" id="GO:0004076">
    <property type="term" value="F:biotin synthase activity"/>
    <property type="evidence" value="ECO:0007669"/>
    <property type="project" value="UniProtKB-UniRule"/>
</dbReference>
<dbReference type="SFLD" id="SFLDS00029">
    <property type="entry name" value="Radical_SAM"/>
    <property type="match status" value="1"/>
</dbReference>
<comment type="function">
    <text evidence="13">Catalyzes the conversion of dethiobiotin (DTB) to biotin by the insertion of a sulfur atom into dethiobiotin via a radical-based mechanism.</text>
</comment>
<dbReference type="Pfam" id="PF04055">
    <property type="entry name" value="Radical_SAM"/>
    <property type="match status" value="1"/>
</dbReference>
<reference evidence="16" key="2">
    <citation type="journal article" date="2021" name="PeerJ">
        <title>Extensive microbial diversity within the chicken gut microbiome revealed by metagenomics and culture.</title>
        <authorList>
            <person name="Gilroy R."/>
            <person name="Ravi A."/>
            <person name="Getino M."/>
            <person name="Pursley I."/>
            <person name="Horton D.L."/>
            <person name="Alikhan N.F."/>
            <person name="Baker D."/>
            <person name="Gharbi K."/>
            <person name="Hall N."/>
            <person name="Watson M."/>
            <person name="Adriaenssens E.M."/>
            <person name="Foster-Nyarko E."/>
            <person name="Jarju S."/>
            <person name="Secka A."/>
            <person name="Antonio M."/>
            <person name="Oren A."/>
            <person name="Chaudhuri R.R."/>
            <person name="La Ragione R."/>
            <person name="Hildebrand F."/>
            <person name="Pallen M.J."/>
        </authorList>
    </citation>
    <scope>NUCLEOTIDE SEQUENCE</scope>
    <source>
        <strain evidence="16">F1-3629</strain>
    </source>
</reference>
<dbReference type="Gene3D" id="3.20.20.70">
    <property type="entry name" value="Aldolase class I"/>
    <property type="match status" value="1"/>
</dbReference>
<evidence type="ECO:0000313" key="17">
    <source>
        <dbReference type="Proteomes" id="UP000771749"/>
    </source>
</evidence>
<feature type="binding site" evidence="13 14">
    <location>
        <position position="63"/>
    </location>
    <ligand>
        <name>[4Fe-4S] cluster</name>
        <dbReference type="ChEBI" id="CHEBI:49883"/>
        <note>4Fe-4S-S-AdoMet</note>
    </ligand>
</feature>
<evidence type="ECO:0000256" key="2">
    <source>
        <dbReference type="ARBA" id="ARBA00010765"/>
    </source>
</evidence>
<proteinExistence type="inferred from homology"/>
<feature type="binding site" evidence="13 14">
    <location>
        <position position="107"/>
    </location>
    <ligand>
        <name>[2Fe-2S] cluster</name>
        <dbReference type="ChEBI" id="CHEBI:190135"/>
    </ligand>
</feature>
<keyword evidence="8 13" id="KW-0479">Metal-binding</keyword>
<keyword evidence="5 13" id="KW-0808">Transferase</keyword>
<dbReference type="SFLD" id="SFLDG01278">
    <property type="entry name" value="biotin_synthase_like"/>
    <property type="match status" value="1"/>
</dbReference>
<comment type="subunit">
    <text evidence="13">Homodimer.</text>
</comment>
<keyword evidence="6 13" id="KW-0949">S-adenosyl-L-methionine</keyword>
<comment type="similarity">
    <text evidence="2 13">Belongs to the radical SAM superfamily. Biotin synthase family.</text>
</comment>
<evidence type="ECO:0000256" key="11">
    <source>
        <dbReference type="ARBA" id="ARBA00023014"/>
    </source>
</evidence>
<dbReference type="EC" id="2.8.1.6" evidence="3 13"/>
<dbReference type="Pfam" id="PF06968">
    <property type="entry name" value="BATS"/>
    <property type="match status" value="1"/>
</dbReference>
<dbReference type="GO" id="GO:0051537">
    <property type="term" value="F:2 iron, 2 sulfur cluster binding"/>
    <property type="evidence" value="ECO:0007669"/>
    <property type="project" value="UniProtKB-KW"/>
</dbReference>
<dbReference type="GO" id="GO:0005506">
    <property type="term" value="F:iron ion binding"/>
    <property type="evidence" value="ECO:0007669"/>
    <property type="project" value="UniProtKB-UniRule"/>
</dbReference>
<evidence type="ECO:0000256" key="13">
    <source>
        <dbReference type="HAMAP-Rule" id="MF_01694"/>
    </source>
</evidence>
<dbReference type="PROSITE" id="PS51918">
    <property type="entry name" value="RADICAL_SAM"/>
    <property type="match status" value="1"/>
</dbReference>
<evidence type="ECO:0000313" key="16">
    <source>
        <dbReference type="EMBL" id="MBO8453543.1"/>
    </source>
</evidence>
<evidence type="ECO:0000259" key="15">
    <source>
        <dbReference type="PROSITE" id="PS51918"/>
    </source>
</evidence>
<comment type="cofactor">
    <cofactor evidence="13 14">
        <name>[4Fe-4S] cluster</name>
        <dbReference type="ChEBI" id="CHEBI:49883"/>
    </cofactor>
    <text evidence="13 14">Binds 1 [4Fe-4S] cluster. The cluster is coordinated with 3 cysteines and an exchangeable S-adenosyl-L-methionine.</text>
</comment>
<dbReference type="AlphaFoldDB" id="A0A940DMG5"/>
<comment type="caution">
    <text evidence="16">The sequence shown here is derived from an EMBL/GenBank/DDBJ whole genome shotgun (WGS) entry which is preliminary data.</text>
</comment>
<name>A0A940DMG5_9BACT</name>
<protein>
    <recommendedName>
        <fullName evidence="3 13">Biotin synthase</fullName>
        <ecNumber evidence="3 13">2.8.1.6</ecNumber>
    </recommendedName>
</protein>
<dbReference type="NCBIfam" id="TIGR00433">
    <property type="entry name" value="bioB"/>
    <property type="match status" value="1"/>
</dbReference>
<evidence type="ECO:0000256" key="4">
    <source>
        <dbReference type="ARBA" id="ARBA00022485"/>
    </source>
</evidence>
<dbReference type="SUPFAM" id="SSF102114">
    <property type="entry name" value="Radical SAM enzymes"/>
    <property type="match status" value="1"/>
</dbReference>
<evidence type="ECO:0000256" key="1">
    <source>
        <dbReference type="ARBA" id="ARBA00004942"/>
    </source>
</evidence>
<dbReference type="Proteomes" id="UP000771749">
    <property type="component" value="Unassembled WGS sequence"/>
</dbReference>
<evidence type="ECO:0000256" key="3">
    <source>
        <dbReference type="ARBA" id="ARBA00012236"/>
    </source>
</evidence>
<keyword evidence="11 13" id="KW-0411">Iron-sulfur</keyword>
<evidence type="ECO:0000256" key="8">
    <source>
        <dbReference type="ARBA" id="ARBA00022723"/>
    </source>
</evidence>
<comment type="cofactor">
    <cofactor evidence="14">
        <name>[2Fe-2S] cluster</name>
        <dbReference type="ChEBI" id="CHEBI:190135"/>
    </cofactor>
    <text evidence="14">Binds 1 [2Fe-2S] cluster. The cluster is coordinated with 3 cysteines and 1 arginine.</text>
</comment>
<keyword evidence="10 13" id="KW-0408">Iron</keyword>
<feature type="binding site" evidence="13 14">
    <location>
        <position position="70"/>
    </location>
    <ligand>
        <name>[4Fe-4S] cluster</name>
        <dbReference type="ChEBI" id="CHEBI:49883"/>
        <note>4Fe-4S-S-AdoMet</note>
    </ligand>
</feature>
<dbReference type="PANTHER" id="PTHR22976:SF2">
    <property type="entry name" value="BIOTIN SYNTHASE, MITOCHONDRIAL"/>
    <property type="match status" value="1"/>
</dbReference>
<comment type="catalytic activity">
    <reaction evidence="12 13">
        <text>(4R,5S)-dethiobiotin + (sulfur carrier)-SH + 2 reduced [2Fe-2S]-[ferredoxin] + 2 S-adenosyl-L-methionine = (sulfur carrier)-H + biotin + 2 5'-deoxyadenosine + 2 L-methionine + 2 oxidized [2Fe-2S]-[ferredoxin]</text>
        <dbReference type="Rhea" id="RHEA:22060"/>
        <dbReference type="Rhea" id="RHEA-COMP:10000"/>
        <dbReference type="Rhea" id="RHEA-COMP:10001"/>
        <dbReference type="Rhea" id="RHEA-COMP:14737"/>
        <dbReference type="Rhea" id="RHEA-COMP:14739"/>
        <dbReference type="ChEBI" id="CHEBI:17319"/>
        <dbReference type="ChEBI" id="CHEBI:29917"/>
        <dbReference type="ChEBI" id="CHEBI:33737"/>
        <dbReference type="ChEBI" id="CHEBI:33738"/>
        <dbReference type="ChEBI" id="CHEBI:57586"/>
        <dbReference type="ChEBI" id="CHEBI:57844"/>
        <dbReference type="ChEBI" id="CHEBI:59789"/>
        <dbReference type="ChEBI" id="CHEBI:64428"/>
        <dbReference type="ChEBI" id="CHEBI:149473"/>
        <dbReference type="EC" id="2.8.1.6"/>
    </reaction>
</comment>
<keyword evidence="4 13" id="KW-0004">4Fe-4S</keyword>
<evidence type="ECO:0000256" key="14">
    <source>
        <dbReference type="PIRSR" id="PIRSR001619-1"/>
    </source>
</evidence>
<dbReference type="InterPro" id="IPR024177">
    <property type="entry name" value="Biotin_synthase"/>
</dbReference>
<dbReference type="EMBL" id="JADIMJ010000036">
    <property type="protein sequence ID" value="MBO8453543.1"/>
    <property type="molecule type" value="Genomic_DNA"/>
</dbReference>
<evidence type="ECO:0000256" key="12">
    <source>
        <dbReference type="ARBA" id="ARBA00051157"/>
    </source>
</evidence>
<dbReference type="PIRSF" id="PIRSF001619">
    <property type="entry name" value="Biotin_synth"/>
    <property type="match status" value="1"/>
</dbReference>
<gene>
    <name evidence="13 16" type="primary">bioB</name>
    <name evidence="16" type="ORF">IAC07_02315</name>
</gene>
<dbReference type="SMART" id="SM00876">
    <property type="entry name" value="BATS"/>
    <property type="match status" value="1"/>
</dbReference>
<feature type="binding site" evidence="13 14">
    <location>
        <position position="199"/>
    </location>
    <ligand>
        <name>[2Fe-2S] cluster</name>
        <dbReference type="ChEBI" id="CHEBI:190135"/>
    </ligand>
</feature>
<feature type="binding site" evidence="13 14">
    <location>
        <position position="67"/>
    </location>
    <ligand>
        <name>[4Fe-4S] cluster</name>
        <dbReference type="ChEBI" id="CHEBI:49883"/>
        <note>4Fe-4S-S-AdoMet</note>
    </ligand>
</feature>
<comment type="cofactor">
    <cofactor evidence="13">
        <name>[2Fe-2S] cluster</name>
        <dbReference type="ChEBI" id="CHEBI:190135"/>
    </cofactor>
    <text evidence="13">Binds 1 [2Fe-2S] cluster. The cluster is coordinated with 3 cysteines and 1 arginine.</text>
</comment>
<evidence type="ECO:0000256" key="7">
    <source>
        <dbReference type="ARBA" id="ARBA00022714"/>
    </source>
</evidence>
<dbReference type="HAMAP" id="MF_01694">
    <property type="entry name" value="BioB"/>
    <property type="match status" value="1"/>
</dbReference>
<reference evidence="16" key="1">
    <citation type="submission" date="2020-10" db="EMBL/GenBank/DDBJ databases">
        <authorList>
            <person name="Gilroy R."/>
        </authorList>
    </citation>
    <scope>NUCLEOTIDE SEQUENCE</scope>
    <source>
        <strain evidence="16">F1-3629</strain>
    </source>
</reference>
<evidence type="ECO:0000256" key="10">
    <source>
        <dbReference type="ARBA" id="ARBA00023004"/>
    </source>
</evidence>
<keyword evidence="9 13" id="KW-0093">Biotin biosynthesis</keyword>
<feature type="domain" description="Radical SAM core" evidence="15">
    <location>
        <begin position="45"/>
        <end position="271"/>
    </location>
</feature>
<dbReference type="InterPro" id="IPR002684">
    <property type="entry name" value="Biotin_synth/BioAB"/>
</dbReference>
<dbReference type="PANTHER" id="PTHR22976">
    <property type="entry name" value="BIOTIN SYNTHASE"/>
    <property type="match status" value="1"/>
</dbReference>
<dbReference type="SFLD" id="SFLDG01060">
    <property type="entry name" value="BATS_domain_containing"/>
    <property type="match status" value="1"/>
</dbReference>
<dbReference type="InterPro" id="IPR010722">
    <property type="entry name" value="BATS_dom"/>
</dbReference>
<comment type="pathway">
    <text evidence="1 13">Cofactor biosynthesis; biotin biosynthesis; biotin from 7,8-diaminononanoate: step 2/2.</text>
</comment>
<dbReference type="InterPro" id="IPR058240">
    <property type="entry name" value="rSAM_sf"/>
</dbReference>
<organism evidence="16 17">
    <name type="scientific">Candidatus Cryptobacteroides gallistercoris</name>
    <dbReference type="NCBI Taxonomy" id="2840765"/>
    <lineage>
        <taxon>Bacteria</taxon>
        <taxon>Pseudomonadati</taxon>
        <taxon>Bacteroidota</taxon>
        <taxon>Bacteroidia</taxon>
        <taxon>Bacteroidales</taxon>
        <taxon>Candidatus Cryptobacteroides</taxon>
    </lineage>
</organism>
<accession>A0A940DMG5</accession>
<dbReference type="InterPro" id="IPR006638">
    <property type="entry name" value="Elp3/MiaA/NifB-like_rSAM"/>
</dbReference>
<dbReference type="GO" id="GO:0051539">
    <property type="term" value="F:4 iron, 4 sulfur cluster binding"/>
    <property type="evidence" value="ECO:0007669"/>
    <property type="project" value="UniProtKB-KW"/>
</dbReference>
<dbReference type="SMART" id="SM00729">
    <property type="entry name" value="Elp3"/>
    <property type="match status" value="1"/>
</dbReference>
<evidence type="ECO:0000256" key="6">
    <source>
        <dbReference type="ARBA" id="ARBA00022691"/>
    </source>
</evidence>
<dbReference type="InterPro" id="IPR013785">
    <property type="entry name" value="Aldolase_TIM"/>
</dbReference>